<evidence type="ECO:0000256" key="2">
    <source>
        <dbReference type="SAM" id="Phobius"/>
    </source>
</evidence>
<proteinExistence type="predicted"/>
<keyword evidence="2" id="KW-0812">Transmembrane</keyword>
<dbReference type="EMBL" id="JADCNL010000012">
    <property type="protein sequence ID" value="KAG0457161.1"/>
    <property type="molecule type" value="Genomic_DNA"/>
</dbReference>
<dbReference type="OrthoDB" id="547796at2759"/>
<keyword evidence="4" id="KW-1185">Reference proteome</keyword>
<reference evidence="3 4" key="1">
    <citation type="journal article" date="2020" name="Nat. Food">
        <title>A phased Vanilla planifolia genome enables genetic improvement of flavour and production.</title>
        <authorList>
            <person name="Hasing T."/>
            <person name="Tang H."/>
            <person name="Brym M."/>
            <person name="Khazi F."/>
            <person name="Huang T."/>
            <person name="Chambers A.H."/>
        </authorList>
    </citation>
    <scope>NUCLEOTIDE SEQUENCE [LARGE SCALE GENOMIC DNA]</scope>
    <source>
        <tissue evidence="3">Leaf</tissue>
    </source>
</reference>
<evidence type="ECO:0000313" key="3">
    <source>
        <dbReference type="EMBL" id="KAG0457161.1"/>
    </source>
</evidence>
<feature type="compositionally biased region" description="Polar residues" evidence="1">
    <location>
        <begin position="10"/>
        <end position="25"/>
    </location>
</feature>
<keyword evidence="2" id="KW-0472">Membrane</keyword>
<dbReference type="AlphaFoldDB" id="A0A835PNC5"/>
<gene>
    <name evidence="3" type="ORF">HPP92_022318</name>
</gene>
<evidence type="ECO:0000313" key="4">
    <source>
        <dbReference type="Proteomes" id="UP000636800"/>
    </source>
</evidence>
<sequence>MGRPLDLQGAPSSAPSPVGEQTPQPDKSIAAAEVVLGGFATAVLAAIFCYIR</sequence>
<accession>A0A835PNC5</accession>
<protein>
    <submittedName>
        <fullName evidence="3">Uncharacterized protein</fullName>
    </submittedName>
</protein>
<dbReference type="PANTHER" id="PTHR34558">
    <property type="entry name" value="EXPRESSED PROTEIN"/>
    <property type="match status" value="1"/>
</dbReference>
<feature type="non-terminal residue" evidence="3">
    <location>
        <position position="52"/>
    </location>
</feature>
<organism evidence="3 4">
    <name type="scientific">Vanilla planifolia</name>
    <name type="common">Vanilla</name>
    <dbReference type="NCBI Taxonomy" id="51239"/>
    <lineage>
        <taxon>Eukaryota</taxon>
        <taxon>Viridiplantae</taxon>
        <taxon>Streptophyta</taxon>
        <taxon>Embryophyta</taxon>
        <taxon>Tracheophyta</taxon>
        <taxon>Spermatophyta</taxon>
        <taxon>Magnoliopsida</taxon>
        <taxon>Liliopsida</taxon>
        <taxon>Asparagales</taxon>
        <taxon>Orchidaceae</taxon>
        <taxon>Vanilloideae</taxon>
        <taxon>Vanilleae</taxon>
        <taxon>Vanilla</taxon>
    </lineage>
</organism>
<dbReference type="Proteomes" id="UP000636800">
    <property type="component" value="Chromosome 12"/>
</dbReference>
<evidence type="ECO:0000256" key="1">
    <source>
        <dbReference type="SAM" id="MobiDB-lite"/>
    </source>
</evidence>
<dbReference type="PANTHER" id="PTHR34558:SF9">
    <property type="entry name" value="F3L24.15 PROTEIN"/>
    <property type="match status" value="1"/>
</dbReference>
<feature type="transmembrane region" description="Helical" evidence="2">
    <location>
        <begin position="29"/>
        <end position="51"/>
    </location>
</feature>
<feature type="region of interest" description="Disordered" evidence="1">
    <location>
        <begin position="1"/>
        <end position="26"/>
    </location>
</feature>
<comment type="caution">
    <text evidence="3">The sequence shown here is derived from an EMBL/GenBank/DDBJ whole genome shotgun (WGS) entry which is preliminary data.</text>
</comment>
<name>A0A835PNC5_VANPL</name>
<keyword evidence="2" id="KW-1133">Transmembrane helix</keyword>